<feature type="active site" evidence="8">
    <location>
        <position position="561"/>
    </location>
</feature>
<dbReference type="InterPro" id="IPR001701">
    <property type="entry name" value="Glyco_hydro_9"/>
</dbReference>
<feature type="domain" description="Glycoside hydrolase family 9" evidence="11">
    <location>
        <begin position="156"/>
        <end position="345"/>
    </location>
</feature>
<dbReference type="Pfam" id="PF00759">
    <property type="entry name" value="Glyco_hydro_9"/>
    <property type="match status" value="2"/>
</dbReference>
<evidence type="ECO:0000313" key="12">
    <source>
        <dbReference type="EMBL" id="KAK9817225.1"/>
    </source>
</evidence>
<dbReference type="InterPro" id="IPR033126">
    <property type="entry name" value="Glyco_hydro_9_Asp/Glu_AS"/>
</dbReference>
<evidence type="ECO:0000256" key="4">
    <source>
        <dbReference type="ARBA" id="ARBA00023001"/>
    </source>
</evidence>
<sequence>MFHRKHGFQKPIDVHQCSAAVVYTLVTAGFYVFSAPLLEPRALHIALQAVFALLAGATLGLNIVTTLLDPSDFGVPPQDKPTELCFTCLLCQLVFAPAFANETTSLPILDARCLRPNQLSAFSPIIAGILAANAVLRETPSSPPAAATPGVDHEWATLLDYCYFFYETQRSGHLPARLAGDPGLPPPDWRGDSALGDSDGHNLTGGHYDAGDHLKLVFPMGYTFTTLATGLLEFEQAGQSSYKTAKVYDKALGTLRWATDFLIKCHIGPSQFVAQVGDTNADHAYWGRPEDMTMSRPPYILDTSTPSADLLGGVAAALAAASRVFNASDPTYAAILLAEARTLFSSYLDDLTSAAAQLFAATGEAAYLTQAKQFWAQSLAQEGSQSYKVSGWENQLWTAAVVMSQLVSNDTQYASALEAFLQAYVTGTDGVIITPKGLAWSNDYGSLRNALGAAFLAQVYAKHIAVSQPLKALTYRCFAQAQLHYAAGDADHSYIVGFGSNPPTHIHHRAASCPSPADGSCSFSTYTSPAPNAHVLYGALVGGPLRDDSWTDSRTNYVQNEVALDYNAGFTGTPAAGATNWSHYFAAKLA</sequence>
<evidence type="ECO:0000256" key="3">
    <source>
        <dbReference type="ARBA" id="ARBA00022801"/>
    </source>
</evidence>
<comment type="caution">
    <text evidence="12">The sequence shown here is derived from an EMBL/GenBank/DDBJ whole genome shotgun (WGS) entry which is preliminary data.</text>
</comment>
<keyword evidence="10" id="KW-0812">Transmembrane</keyword>
<reference evidence="12 13" key="1">
    <citation type="journal article" date="2024" name="Nat. Commun.">
        <title>Phylogenomics reveals the evolutionary origins of lichenization in chlorophyte algae.</title>
        <authorList>
            <person name="Puginier C."/>
            <person name="Libourel C."/>
            <person name="Otte J."/>
            <person name="Skaloud P."/>
            <person name="Haon M."/>
            <person name="Grisel S."/>
            <person name="Petersen M."/>
            <person name="Berrin J.G."/>
            <person name="Delaux P.M."/>
            <person name="Dal Grande F."/>
            <person name="Keller J."/>
        </authorList>
    </citation>
    <scope>NUCLEOTIDE SEQUENCE [LARGE SCALE GENOMIC DNA]</scope>
    <source>
        <strain evidence="12 13">SAG 2043</strain>
    </source>
</reference>
<keyword evidence="10" id="KW-0472">Membrane</keyword>
<dbReference type="InterPro" id="IPR012341">
    <property type="entry name" value="6hp_glycosidase-like_sf"/>
</dbReference>
<evidence type="ECO:0000313" key="13">
    <source>
        <dbReference type="Proteomes" id="UP001489004"/>
    </source>
</evidence>
<comment type="similarity">
    <text evidence="2 8 9">Belongs to the glycosyl hydrolase 9 (cellulase E) family.</text>
</comment>
<feature type="active site" evidence="8">
    <location>
        <position position="552"/>
    </location>
</feature>
<accession>A0AAW1Q580</accession>
<dbReference type="GO" id="GO:0030245">
    <property type="term" value="P:cellulose catabolic process"/>
    <property type="evidence" value="ECO:0007669"/>
    <property type="project" value="UniProtKB-KW"/>
</dbReference>
<gene>
    <name evidence="12" type="ORF">WJX72_011299</name>
</gene>
<feature type="transmembrane region" description="Helical" evidence="10">
    <location>
        <begin position="20"/>
        <end position="38"/>
    </location>
</feature>
<dbReference type="Proteomes" id="UP001489004">
    <property type="component" value="Unassembled WGS sequence"/>
</dbReference>
<dbReference type="GO" id="GO:0008810">
    <property type="term" value="F:cellulase activity"/>
    <property type="evidence" value="ECO:0007669"/>
    <property type="project" value="UniProtKB-EC"/>
</dbReference>
<dbReference type="AlphaFoldDB" id="A0AAW1Q580"/>
<evidence type="ECO:0000256" key="6">
    <source>
        <dbReference type="ARBA" id="ARBA00023295"/>
    </source>
</evidence>
<dbReference type="EMBL" id="JALJOR010000005">
    <property type="protein sequence ID" value="KAK9817225.1"/>
    <property type="molecule type" value="Genomic_DNA"/>
</dbReference>
<name>A0AAW1Q580_9CHLO</name>
<proteinExistence type="inferred from homology"/>
<dbReference type="EC" id="3.2.1.4" evidence="9"/>
<dbReference type="PANTHER" id="PTHR22298">
    <property type="entry name" value="ENDO-1,4-BETA-GLUCANASE"/>
    <property type="match status" value="1"/>
</dbReference>
<keyword evidence="3 8" id="KW-0378">Hydrolase</keyword>
<keyword evidence="7 8" id="KW-0624">Polysaccharide degradation</keyword>
<evidence type="ECO:0000259" key="11">
    <source>
        <dbReference type="Pfam" id="PF00759"/>
    </source>
</evidence>
<protein>
    <recommendedName>
        <fullName evidence="9">Endoglucanase</fullName>
        <ecNumber evidence="9">3.2.1.4</ecNumber>
    </recommendedName>
</protein>
<evidence type="ECO:0000256" key="9">
    <source>
        <dbReference type="RuleBase" id="RU361166"/>
    </source>
</evidence>
<dbReference type="SUPFAM" id="SSF48208">
    <property type="entry name" value="Six-hairpin glycosidases"/>
    <property type="match status" value="1"/>
</dbReference>
<evidence type="ECO:0000256" key="1">
    <source>
        <dbReference type="ARBA" id="ARBA00000966"/>
    </source>
</evidence>
<feature type="transmembrane region" description="Helical" evidence="10">
    <location>
        <begin position="45"/>
        <end position="68"/>
    </location>
</feature>
<keyword evidence="10" id="KW-1133">Transmembrane helix</keyword>
<keyword evidence="4 9" id="KW-0136">Cellulose degradation</keyword>
<dbReference type="InterPro" id="IPR008928">
    <property type="entry name" value="6-hairpin_glycosidase_sf"/>
</dbReference>
<evidence type="ECO:0000256" key="5">
    <source>
        <dbReference type="ARBA" id="ARBA00023277"/>
    </source>
</evidence>
<evidence type="ECO:0000256" key="7">
    <source>
        <dbReference type="ARBA" id="ARBA00023326"/>
    </source>
</evidence>
<dbReference type="PROSITE" id="PS00698">
    <property type="entry name" value="GH9_3"/>
    <property type="match status" value="1"/>
</dbReference>
<keyword evidence="6 8" id="KW-0326">Glycosidase</keyword>
<comment type="catalytic activity">
    <reaction evidence="1 9">
        <text>Endohydrolysis of (1-&gt;4)-beta-D-glucosidic linkages in cellulose, lichenin and cereal beta-D-glucans.</text>
        <dbReference type="EC" id="3.2.1.4"/>
    </reaction>
</comment>
<evidence type="ECO:0000256" key="10">
    <source>
        <dbReference type="SAM" id="Phobius"/>
    </source>
</evidence>
<feature type="domain" description="Glycoside hydrolase family 9" evidence="11">
    <location>
        <begin position="346"/>
        <end position="572"/>
    </location>
</feature>
<keyword evidence="5 8" id="KW-0119">Carbohydrate metabolism</keyword>
<evidence type="ECO:0000256" key="2">
    <source>
        <dbReference type="ARBA" id="ARBA00007072"/>
    </source>
</evidence>
<organism evidence="12 13">
    <name type="scientific">[Myrmecia] bisecta</name>
    <dbReference type="NCBI Taxonomy" id="41462"/>
    <lineage>
        <taxon>Eukaryota</taxon>
        <taxon>Viridiplantae</taxon>
        <taxon>Chlorophyta</taxon>
        <taxon>core chlorophytes</taxon>
        <taxon>Trebouxiophyceae</taxon>
        <taxon>Trebouxiales</taxon>
        <taxon>Trebouxiaceae</taxon>
        <taxon>Myrmecia</taxon>
    </lineage>
</organism>
<keyword evidence="13" id="KW-1185">Reference proteome</keyword>
<dbReference type="Gene3D" id="1.50.10.10">
    <property type="match status" value="2"/>
</dbReference>
<evidence type="ECO:0000256" key="8">
    <source>
        <dbReference type="PROSITE-ProRule" id="PRU10060"/>
    </source>
</evidence>